<comment type="similarity">
    <text evidence="1 10">Belongs to the MPI phosphatase family.</text>
</comment>
<dbReference type="OMA" id="HSPQMED"/>
<reference evidence="13 14" key="1">
    <citation type="journal article" date="2011" name="J. Gen. Appl. Microbiol.">
        <title>Draft genome sequencing of the enigmatic yeast Saitoella complicata.</title>
        <authorList>
            <person name="Nishida H."/>
            <person name="Hamamoto M."/>
            <person name="Sugiyama J."/>
        </authorList>
    </citation>
    <scope>NUCLEOTIDE SEQUENCE [LARGE SCALE GENOMIC DNA]</scope>
    <source>
        <strain evidence="13 14">NRRL Y-17804</strain>
    </source>
</reference>
<gene>
    <name evidence="13" type="ORF">G7K_3830-t1</name>
</gene>
<dbReference type="Gene3D" id="3.40.250.10">
    <property type="entry name" value="Rhodanese-like domain"/>
    <property type="match status" value="1"/>
</dbReference>
<evidence type="ECO:0000256" key="5">
    <source>
        <dbReference type="ARBA" id="ARBA00022801"/>
    </source>
</evidence>
<comment type="caution">
    <text evidence="13">The sequence shown here is derived from an EMBL/GenBank/DDBJ whole genome shotgun (WGS) entry which is preliminary data.</text>
</comment>
<protein>
    <recommendedName>
        <fullName evidence="9 10">M-phase inducer phosphatase</fullName>
        <ecNumber evidence="2 10">3.1.3.48</ecNumber>
    </recommendedName>
</protein>
<dbReference type="GO" id="GO:0005634">
    <property type="term" value="C:nucleus"/>
    <property type="evidence" value="ECO:0007669"/>
    <property type="project" value="TreeGrafter"/>
</dbReference>
<proteinExistence type="inferred from homology"/>
<evidence type="ECO:0000313" key="13">
    <source>
        <dbReference type="EMBL" id="GAO49684.1"/>
    </source>
</evidence>
<dbReference type="Proteomes" id="UP000033140">
    <property type="component" value="Unassembled WGS sequence"/>
</dbReference>
<evidence type="ECO:0000256" key="6">
    <source>
        <dbReference type="ARBA" id="ARBA00022912"/>
    </source>
</evidence>
<dbReference type="GO" id="GO:0110032">
    <property type="term" value="P:positive regulation of G2/MI transition of meiotic cell cycle"/>
    <property type="evidence" value="ECO:0007669"/>
    <property type="project" value="TreeGrafter"/>
</dbReference>
<comment type="function">
    <text evidence="10">Tyrosine protein phosphatase which functions as a dosage-dependent inducer of mitotic progression.</text>
</comment>
<keyword evidence="6 10" id="KW-0904">Protein phosphatase</keyword>
<evidence type="ECO:0000256" key="10">
    <source>
        <dbReference type="RuleBase" id="RU368028"/>
    </source>
</evidence>
<comment type="catalytic activity">
    <reaction evidence="8 10">
        <text>O-phospho-L-tyrosyl-[protein] + H2O = L-tyrosyl-[protein] + phosphate</text>
        <dbReference type="Rhea" id="RHEA:10684"/>
        <dbReference type="Rhea" id="RHEA-COMP:10136"/>
        <dbReference type="Rhea" id="RHEA-COMP:20101"/>
        <dbReference type="ChEBI" id="CHEBI:15377"/>
        <dbReference type="ChEBI" id="CHEBI:43474"/>
        <dbReference type="ChEBI" id="CHEBI:46858"/>
        <dbReference type="ChEBI" id="CHEBI:61978"/>
        <dbReference type="EC" id="3.1.3.48"/>
    </reaction>
</comment>
<dbReference type="InterPro" id="IPR001763">
    <property type="entry name" value="Rhodanese-like_dom"/>
</dbReference>
<evidence type="ECO:0000259" key="12">
    <source>
        <dbReference type="PROSITE" id="PS50206"/>
    </source>
</evidence>
<dbReference type="GO" id="GO:0005737">
    <property type="term" value="C:cytoplasm"/>
    <property type="evidence" value="ECO:0007669"/>
    <property type="project" value="TreeGrafter"/>
</dbReference>
<dbReference type="EMBL" id="BACD03000025">
    <property type="protein sequence ID" value="GAO49684.1"/>
    <property type="molecule type" value="Genomic_DNA"/>
</dbReference>
<dbReference type="GO" id="GO:0004725">
    <property type="term" value="F:protein tyrosine phosphatase activity"/>
    <property type="evidence" value="ECO:0007669"/>
    <property type="project" value="UniProtKB-UniRule"/>
</dbReference>
<dbReference type="GO" id="GO:0051301">
    <property type="term" value="P:cell division"/>
    <property type="evidence" value="ECO:0007669"/>
    <property type="project" value="UniProtKB-UniRule"/>
</dbReference>
<feature type="region of interest" description="Disordered" evidence="11">
    <location>
        <begin position="158"/>
        <end position="183"/>
    </location>
</feature>
<evidence type="ECO:0000256" key="3">
    <source>
        <dbReference type="ARBA" id="ARBA00022618"/>
    </source>
</evidence>
<evidence type="ECO:0000256" key="4">
    <source>
        <dbReference type="ARBA" id="ARBA00022776"/>
    </source>
</evidence>
<dbReference type="Pfam" id="PF00581">
    <property type="entry name" value="Rhodanese"/>
    <property type="match status" value="1"/>
</dbReference>
<organism evidence="13 14">
    <name type="scientific">Saitoella complicata (strain BCRC 22490 / CBS 7301 / JCM 7358 / NBRC 10748 / NRRL Y-17804)</name>
    <dbReference type="NCBI Taxonomy" id="698492"/>
    <lineage>
        <taxon>Eukaryota</taxon>
        <taxon>Fungi</taxon>
        <taxon>Dikarya</taxon>
        <taxon>Ascomycota</taxon>
        <taxon>Taphrinomycotina</taxon>
        <taxon>Taphrinomycotina incertae sedis</taxon>
        <taxon>Saitoella</taxon>
    </lineage>
</organism>
<sequence>MFHQSMDISPIPTPNSQLSPLFEVHEDHDNNTNHFAIPDRPKSRPSGFQRSRSHVLDEKKRYAGYFDLKKNAENGGASGTSSKCVSPTSCLVADMSENFHIDPKSPSLPTPRRSLLPSFSFNKPAPRTPDEPGLSVDHKAMLSSPMDISPLPHKLPAAADNARDRKSSDAFLKPSNQTRKARPPLTRMKGASFAALSNRGYTLASMNASNKENSMTMTMTMDHKPMSPVGKVKASSTSVSLDQLFGSDEDATPIKKIGGLTAGPSILGGSSLTDSPTPAASDSPLAQVRRPGLPRAAQLGPRAPKFRRTQSLFQHPAEVLKPEIEDAIDAAAAATAAIASAKQAQQLLASPGISTTGAGESLILPCFGVQSDPLKRIDSNIMRDVLEGKYRERYDELVIVDCRFPYEYSGGHVQGAMNINDMTQLEPTFLNNPMRGKVLIIFHCEYSQHRAPKMAMHLRNRDRFHNMKRYPQLWYPELYILDGGYRGFFGAHKDKCQGAYVEMEDVKHKSAYESSMHGFRKVAKSKERGGDGKKAIGMSRTASYTFGENEAVRRANGYDLDALVSSDSEMKESGNLKARGVKLFEDLKRIENRRTAIMTGTGIHEHATTIGRHFSTNNIYCITASEKSALHRLDQQHTYNHTHSCKCIALLAFAFLDGD</sequence>
<reference evidence="13 14" key="2">
    <citation type="journal article" date="2014" name="J. Gen. Appl. Microbiol.">
        <title>The early diverging ascomycetous budding yeast Saitoella complicata has three histone deacetylases belonging to the Clr6, Hos2, and Rpd3 lineages.</title>
        <authorList>
            <person name="Nishida H."/>
            <person name="Matsumoto T."/>
            <person name="Kondo S."/>
            <person name="Hamamoto M."/>
            <person name="Yoshikawa H."/>
        </authorList>
    </citation>
    <scope>NUCLEOTIDE SEQUENCE [LARGE SCALE GENOMIC DNA]</scope>
    <source>
        <strain evidence="13 14">NRRL Y-17804</strain>
    </source>
</reference>
<keyword evidence="4 10" id="KW-0498">Mitosis</keyword>
<feature type="region of interest" description="Disordered" evidence="11">
    <location>
        <begin position="267"/>
        <end position="286"/>
    </location>
</feature>
<dbReference type="InterPro" id="IPR000751">
    <property type="entry name" value="MPI_Phosphatase"/>
</dbReference>
<feature type="region of interest" description="Disordered" evidence="11">
    <location>
        <begin position="28"/>
        <end position="54"/>
    </location>
</feature>
<evidence type="ECO:0000256" key="2">
    <source>
        <dbReference type="ARBA" id="ARBA00013064"/>
    </source>
</evidence>
<feature type="region of interest" description="Disordered" evidence="11">
    <location>
        <begin position="101"/>
        <end position="138"/>
    </location>
</feature>
<dbReference type="STRING" id="698492.A0A0E9NIL2"/>
<dbReference type="CDD" id="cd01530">
    <property type="entry name" value="Cdc25"/>
    <property type="match status" value="1"/>
</dbReference>
<evidence type="ECO:0000256" key="7">
    <source>
        <dbReference type="ARBA" id="ARBA00023306"/>
    </source>
</evidence>
<feature type="compositionally biased region" description="Polar residues" evidence="11">
    <location>
        <begin position="268"/>
        <end position="280"/>
    </location>
</feature>
<dbReference type="PANTHER" id="PTHR10828:SF17">
    <property type="entry name" value="PROTEIN-TYROSINE-PHOSPHATASE"/>
    <property type="match status" value="1"/>
</dbReference>
<keyword evidence="5 10" id="KW-0378">Hydrolase</keyword>
<dbReference type="PRINTS" id="PR00716">
    <property type="entry name" value="MPIPHPHTASE"/>
</dbReference>
<dbReference type="FunFam" id="3.40.250.10:FF:000021">
    <property type="entry name" value="M-phase inducer phosphatase cdc-25.2"/>
    <property type="match status" value="1"/>
</dbReference>
<dbReference type="GO" id="GO:0000086">
    <property type="term" value="P:G2/M transition of mitotic cell cycle"/>
    <property type="evidence" value="ECO:0007669"/>
    <property type="project" value="TreeGrafter"/>
</dbReference>
<keyword evidence="14" id="KW-1185">Reference proteome</keyword>
<evidence type="ECO:0000256" key="11">
    <source>
        <dbReference type="SAM" id="MobiDB-lite"/>
    </source>
</evidence>
<feature type="compositionally biased region" description="Low complexity" evidence="11">
    <location>
        <begin position="104"/>
        <end position="120"/>
    </location>
</feature>
<evidence type="ECO:0000313" key="14">
    <source>
        <dbReference type="Proteomes" id="UP000033140"/>
    </source>
</evidence>
<dbReference type="InterPro" id="IPR036873">
    <property type="entry name" value="Rhodanese-like_dom_sf"/>
</dbReference>
<evidence type="ECO:0000256" key="8">
    <source>
        <dbReference type="ARBA" id="ARBA00051722"/>
    </source>
</evidence>
<dbReference type="PANTHER" id="PTHR10828">
    <property type="entry name" value="M-PHASE INDUCER PHOSPHATASE DUAL SPECIFICITY PHOSPHATASE CDC25"/>
    <property type="match status" value="1"/>
</dbReference>
<keyword evidence="7 10" id="KW-0131">Cell cycle</keyword>
<evidence type="ECO:0000256" key="1">
    <source>
        <dbReference type="ARBA" id="ARBA00011065"/>
    </source>
</evidence>
<keyword evidence="3 10" id="KW-0132">Cell division</keyword>
<dbReference type="AlphaFoldDB" id="A0A0E9NIL2"/>
<dbReference type="GO" id="GO:0010971">
    <property type="term" value="P:positive regulation of G2/M transition of mitotic cell cycle"/>
    <property type="evidence" value="ECO:0007669"/>
    <property type="project" value="TreeGrafter"/>
</dbReference>
<feature type="compositionally biased region" description="Basic and acidic residues" evidence="11">
    <location>
        <begin position="28"/>
        <end position="42"/>
    </location>
</feature>
<evidence type="ECO:0000256" key="9">
    <source>
        <dbReference type="ARBA" id="ARBA00067190"/>
    </source>
</evidence>
<dbReference type="EC" id="3.1.3.48" evidence="2 10"/>
<reference evidence="13 14" key="3">
    <citation type="journal article" date="2015" name="Genome Announc.">
        <title>Draft Genome Sequence of the Archiascomycetous Yeast Saitoella complicata.</title>
        <authorList>
            <person name="Yamauchi K."/>
            <person name="Kondo S."/>
            <person name="Hamamoto M."/>
            <person name="Takahashi Y."/>
            <person name="Ogura Y."/>
            <person name="Hayashi T."/>
            <person name="Nishida H."/>
        </authorList>
    </citation>
    <scope>NUCLEOTIDE SEQUENCE [LARGE SCALE GENOMIC DNA]</scope>
    <source>
        <strain evidence="13 14">NRRL Y-17804</strain>
    </source>
</reference>
<name>A0A0E9NIL2_SAICN</name>
<dbReference type="PROSITE" id="PS50206">
    <property type="entry name" value="RHODANESE_3"/>
    <property type="match status" value="1"/>
</dbReference>
<dbReference type="SUPFAM" id="SSF52821">
    <property type="entry name" value="Rhodanese/Cell cycle control phosphatase"/>
    <property type="match status" value="1"/>
</dbReference>
<dbReference type="SMART" id="SM00450">
    <property type="entry name" value="RHOD"/>
    <property type="match status" value="1"/>
</dbReference>
<accession>A0A0E9NIL2</accession>
<feature type="domain" description="Rhodanese" evidence="12">
    <location>
        <begin position="393"/>
        <end position="497"/>
    </location>
</feature>